<dbReference type="Pfam" id="PF17164">
    <property type="entry name" value="DUF5122"/>
    <property type="match status" value="14"/>
</dbReference>
<keyword evidence="1" id="KW-0732">Signal</keyword>
<dbReference type="NCBIfam" id="TIGR02608">
    <property type="entry name" value="delta_60_rpt"/>
    <property type="match status" value="13"/>
</dbReference>
<feature type="signal peptide" evidence="1">
    <location>
        <begin position="1"/>
        <end position="22"/>
    </location>
</feature>
<dbReference type="PANTHER" id="PTHR42754">
    <property type="entry name" value="ENDOGLUCANASE"/>
    <property type="match status" value="1"/>
</dbReference>
<keyword evidence="3" id="KW-1185">Reference proteome</keyword>
<sequence length="832" mass="86675">MKHYYILIIYLIISFASLGAQNDGSIDTTFNPTDTGFGHGDGASDTVLATAVQNDGKIIITGEFRLYNGASAYYLTRLNSNGNLDTSFNTGTGASNKVLSTAIQSDGKIFIGGDFTSYNGTGVNRIARLNSDGSLDTSFNIGTGTNGIVKTISSQSDGKVIIGGDFTTYNGTIVNRIARLNNDGSLDTSFNTGASANGRIDTISLQSDGKLIIGGGFTSYNGTGVNRVARLNSDGSLDTSFNIGTGANSLVLTTSVQSDGKIIIGGFLTAYNGAVTSRMARLNSDGSLDTSFNMGIGVNAIVLTTAIQSDGKIIIGGGFTSYNNTGVSKVARLNSNGSLDMSFNIGTQINDVVNTTAIQSDGKVIIGGRFTAYNGARFNKIARLNSNGSIDMSFNKVTGSNSIVHSTTVQSDGKIIIGGSFSIYNGTTVNRIARLNSDGSLDTSFNIGTGANGTIYATAVQSDGKIIIGGDFTAYNGTGVNKVARLNSDGSLDTSFNIGIGANSLVLTAAVQSDGKIIISGYFTAFNGSLVNRVARLNTNGSLDTSFNIGTGANNAGVLTTAIQSDGKIIIGGDFTAFNGTGINKIARLNTNGSLDTSFNIGTGSAGNILTISIQSNGKIIIGGDFGAYNGTGVTRVARLNSDGSLDTSFNIGTGANSRVRTTAIQSDGKIIIGGVFTNYNGIGRNRLARLNSNGSLDTSFNIGTGVNGTLYSTTVQSDGKVIIGGDFTSYNTTGRNRLARINTSSGSLSTEDNTITPHSIQVSKNNNILYIENAKSEIESVTIFDITGKRIYNNRNVNNSILEIPGFNTENKLLIIEVIDTHKNRVTKKII</sequence>
<dbReference type="Gene3D" id="2.80.10.50">
    <property type="match status" value="7"/>
</dbReference>
<dbReference type="InterPro" id="IPR011043">
    <property type="entry name" value="Gal_Oxase/kelch_b-propeller"/>
</dbReference>
<dbReference type="SUPFAM" id="SSF63829">
    <property type="entry name" value="Calcium-dependent phosphotriesterase"/>
    <property type="match status" value="1"/>
</dbReference>
<feature type="chain" id="PRO_5046080789" evidence="1">
    <location>
        <begin position="23"/>
        <end position="832"/>
    </location>
</feature>
<proteinExistence type="predicted"/>
<accession>A0ABU7XM65</accession>
<gene>
    <name evidence="2" type="ORF">N1F79_01530</name>
</gene>
<dbReference type="NCBIfam" id="NF033708">
    <property type="entry name" value="T9SS_Cterm_ChiA"/>
    <property type="match status" value="1"/>
</dbReference>
<dbReference type="InterPro" id="IPR013431">
    <property type="entry name" value="Delta_60_rpt"/>
</dbReference>
<comment type="caution">
    <text evidence="2">The sequence shown here is derived from an EMBL/GenBank/DDBJ whole genome shotgun (WGS) entry which is preliminary data.</text>
</comment>
<reference evidence="2 3" key="1">
    <citation type="submission" date="2022-09" db="EMBL/GenBank/DDBJ databases">
        <title>Genome sequencing of Flavivirga sp. MEBiC05379.</title>
        <authorList>
            <person name="Oh H.-M."/>
            <person name="Kwon K.K."/>
            <person name="Park M.J."/>
            <person name="Yang S.-H."/>
        </authorList>
    </citation>
    <scope>NUCLEOTIDE SEQUENCE [LARGE SCALE GENOMIC DNA]</scope>
    <source>
        <strain evidence="2 3">MEBiC05379</strain>
    </source>
</reference>
<name>A0ABU7XM65_9FLAO</name>
<dbReference type="RefSeq" id="WP_303308798.1">
    <property type="nucleotide sequence ID" value="NZ_JAODOP010000001.1"/>
</dbReference>
<evidence type="ECO:0000313" key="2">
    <source>
        <dbReference type="EMBL" id="MEF3831798.1"/>
    </source>
</evidence>
<dbReference type="EMBL" id="JAODOP010000001">
    <property type="protein sequence ID" value="MEF3831798.1"/>
    <property type="molecule type" value="Genomic_DNA"/>
</dbReference>
<dbReference type="PANTHER" id="PTHR42754:SF1">
    <property type="entry name" value="LIPOPROTEIN"/>
    <property type="match status" value="1"/>
</dbReference>
<dbReference type="SUPFAM" id="SSF50965">
    <property type="entry name" value="Galactose oxidase, central domain"/>
    <property type="match status" value="2"/>
</dbReference>
<dbReference type="Proteomes" id="UP001337305">
    <property type="component" value="Unassembled WGS sequence"/>
</dbReference>
<evidence type="ECO:0000256" key="1">
    <source>
        <dbReference type="SAM" id="SignalP"/>
    </source>
</evidence>
<evidence type="ECO:0000313" key="3">
    <source>
        <dbReference type="Proteomes" id="UP001337305"/>
    </source>
</evidence>
<protein>
    <submittedName>
        <fullName evidence="2">T9SS sorting signal type C domain-containing protein</fullName>
    </submittedName>
</protein>
<organism evidence="2 3">
    <name type="scientific">Flavivirga spongiicola</name>
    <dbReference type="NCBI Taxonomy" id="421621"/>
    <lineage>
        <taxon>Bacteria</taxon>
        <taxon>Pseudomonadati</taxon>
        <taxon>Bacteroidota</taxon>
        <taxon>Flavobacteriia</taxon>
        <taxon>Flavobacteriales</taxon>
        <taxon>Flavobacteriaceae</taxon>
        <taxon>Flavivirga</taxon>
    </lineage>
</organism>